<dbReference type="Pfam" id="PF01636">
    <property type="entry name" value="APH"/>
    <property type="match status" value="1"/>
</dbReference>
<accession>A0A926VGZ0</accession>
<dbReference type="AlphaFoldDB" id="A0A926VGZ0"/>
<sequence>MYRVDNGWSLPHFVPAKNHFAHVGQIDRAMQEQLGIDVTTLCCVYNDLDIESDRVNRVFALENHSPSWQLPAGYVWIGEQELDRLELAVPEHLAVLEAWFDEFKDPTISSQRVPWARLGWFEKASAWIEAQLNHLGISAISPIEQFRSWGISCIMRVNTTAGNIYFKALPNVLANDALFTQSLAASYPDNLPKILAVEPEQHWILMRDFGGTILSENSDIARWEAALRLYAKIQINEASRVDKLLALGWPDRRIYKLPFHIEALLSDTEALLAGDFIIIESDDIEYLRGLIPQFKAMCEVLASYNIPQTIVHGDFWAKNVVVTDNNYIYFDWPTGAIAHPFFDIVNFLYIEKYVPDIPNVRTHLRNIYLEQWTIYEPMERLIEAFELSITLGMFYQAITYYWIVSNLEPLAKWEMEVAVPLCLEKLLDYRTKMLQT</sequence>
<comment type="caution">
    <text evidence="2">The sequence shown here is derived from an EMBL/GenBank/DDBJ whole genome shotgun (WGS) entry which is preliminary data.</text>
</comment>
<dbReference type="Gene3D" id="3.90.1200.10">
    <property type="match status" value="1"/>
</dbReference>
<gene>
    <name evidence="2" type="ORF">H6G03_22070</name>
</gene>
<evidence type="ECO:0000313" key="3">
    <source>
        <dbReference type="Proteomes" id="UP000641646"/>
    </source>
</evidence>
<protein>
    <submittedName>
        <fullName evidence="2">Phosphotransferase</fullName>
    </submittedName>
</protein>
<evidence type="ECO:0000313" key="2">
    <source>
        <dbReference type="EMBL" id="MBD2183715.1"/>
    </source>
</evidence>
<dbReference type="SUPFAM" id="SSF56112">
    <property type="entry name" value="Protein kinase-like (PK-like)"/>
    <property type="match status" value="1"/>
</dbReference>
<name>A0A926VGZ0_9CYAN</name>
<reference evidence="2" key="2">
    <citation type="submission" date="2020-08" db="EMBL/GenBank/DDBJ databases">
        <authorList>
            <person name="Chen M."/>
            <person name="Teng W."/>
            <person name="Zhao L."/>
            <person name="Hu C."/>
            <person name="Zhou Y."/>
            <person name="Han B."/>
            <person name="Song L."/>
            <person name="Shu W."/>
        </authorList>
    </citation>
    <scope>NUCLEOTIDE SEQUENCE</scope>
    <source>
        <strain evidence="2">FACHB-1375</strain>
    </source>
</reference>
<reference evidence="2" key="1">
    <citation type="journal article" date="2015" name="ISME J.">
        <title>Draft Genome Sequence of Streptomyces incarnatus NRRL8089, which Produces the Nucleoside Antibiotic Sinefungin.</title>
        <authorList>
            <person name="Oshima K."/>
            <person name="Hattori M."/>
            <person name="Shimizu H."/>
            <person name="Fukuda K."/>
            <person name="Nemoto M."/>
            <person name="Inagaki K."/>
            <person name="Tamura T."/>
        </authorList>
    </citation>
    <scope>NUCLEOTIDE SEQUENCE</scope>
    <source>
        <strain evidence="2">FACHB-1375</strain>
    </source>
</reference>
<feature type="domain" description="Aminoglycoside phosphotransferase" evidence="1">
    <location>
        <begin position="191"/>
        <end position="350"/>
    </location>
</feature>
<dbReference type="Proteomes" id="UP000641646">
    <property type="component" value="Unassembled WGS sequence"/>
</dbReference>
<dbReference type="InterPro" id="IPR011009">
    <property type="entry name" value="Kinase-like_dom_sf"/>
</dbReference>
<evidence type="ECO:0000259" key="1">
    <source>
        <dbReference type="Pfam" id="PF01636"/>
    </source>
</evidence>
<dbReference type="InterPro" id="IPR002575">
    <property type="entry name" value="Aminoglycoside_PTrfase"/>
</dbReference>
<proteinExistence type="predicted"/>
<organism evidence="2 3">
    <name type="scientific">Aerosakkonema funiforme FACHB-1375</name>
    <dbReference type="NCBI Taxonomy" id="2949571"/>
    <lineage>
        <taxon>Bacteria</taxon>
        <taxon>Bacillati</taxon>
        <taxon>Cyanobacteriota</taxon>
        <taxon>Cyanophyceae</taxon>
        <taxon>Oscillatoriophycideae</taxon>
        <taxon>Aerosakkonematales</taxon>
        <taxon>Aerosakkonemataceae</taxon>
        <taxon>Aerosakkonema</taxon>
    </lineage>
</organism>
<dbReference type="EMBL" id="JACJPW010000063">
    <property type="protein sequence ID" value="MBD2183715.1"/>
    <property type="molecule type" value="Genomic_DNA"/>
</dbReference>
<dbReference type="RefSeq" id="WP_190468645.1">
    <property type="nucleotide sequence ID" value="NZ_JACJPW010000063.1"/>
</dbReference>
<keyword evidence="3" id="KW-1185">Reference proteome</keyword>